<evidence type="ECO:0000256" key="6">
    <source>
        <dbReference type="SAM" id="SignalP"/>
    </source>
</evidence>
<dbReference type="GO" id="GO:0006508">
    <property type="term" value="P:proteolysis"/>
    <property type="evidence" value="ECO:0007669"/>
    <property type="project" value="UniProtKB-KW"/>
</dbReference>
<evidence type="ECO:0000256" key="5">
    <source>
        <dbReference type="PROSITE-ProRule" id="PRU01240"/>
    </source>
</evidence>
<comment type="similarity">
    <text evidence="1 5">Belongs to the peptidase S8 family.</text>
</comment>
<dbReference type="PRINTS" id="PR00723">
    <property type="entry name" value="SUBTILISIN"/>
</dbReference>
<dbReference type="PROSITE" id="PS51892">
    <property type="entry name" value="SUBTILASE"/>
    <property type="match status" value="1"/>
</dbReference>
<feature type="signal peptide" evidence="6">
    <location>
        <begin position="1"/>
        <end position="28"/>
    </location>
</feature>
<dbReference type="PANTHER" id="PTHR43806:SF11">
    <property type="entry name" value="CEREVISIN-RELATED"/>
    <property type="match status" value="1"/>
</dbReference>
<dbReference type="KEGG" id="tum:CBW65_02330"/>
<dbReference type="EMBL" id="CP021434">
    <property type="protein sequence ID" value="ARU60030.1"/>
    <property type="molecule type" value="Genomic_DNA"/>
</dbReference>
<keyword evidence="9" id="KW-1185">Reference proteome</keyword>
<evidence type="ECO:0000256" key="4">
    <source>
        <dbReference type="ARBA" id="ARBA00022825"/>
    </source>
</evidence>
<dbReference type="GO" id="GO:0004252">
    <property type="term" value="F:serine-type endopeptidase activity"/>
    <property type="evidence" value="ECO:0007669"/>
    <property type="project" value="InterPro"/>
</dbReference>
<keyword evidence="3" id="KW-0378">Hydrolase</keyword>
<keyword evidence="4" id="KW-0720">Serine protease</keyword>
<evidence type="ECO:0000313" key="9">
    <source>
        <dbReference type="Proteomes" id="UP000195437"/>
    </source>
</evidence>
<dbReference type="PANTHER" id="PTHR43806">
    <property type="entry name" value="PEPTIDASE S8"/>
    <property type="match status" value="1"/>
</dbReference>
<dbReference type="Pfam" id="PF00082">
    <property type="entry name" value="Peptidase_S8"/>
    <property type="match status" value="1"/>
</dbReference>
<organism evidence="8 9">
    <name type="scientific">Tumebacillus avium</name>
    <dbReference type="NCBI Taxonomy" id="1903704"/>
    <lineage>
        <taxon>Bacteria</taxon>
        <taxon>Bacillati</taxon>
        <taxon>Bacillota</taxon>
        <taxon>Bacilli</taxon>
        <taxon>Bacillales</taxon>
        <taxon>Alicyclobacillaceae</taxon>
        <taxon>Tumebacillus</taxon>
    </lineage>
</organism>
<name>A0A1Y0IIA2_9BACL</name>
<dbReference type="InterPro" id="IPR036852">
    <property type="entry name" value="Peptidase_S8/S53_dom_sf"/>
</dbReference>
<reference evidence="9" key="1">
    <citation type="submission" date="2017-05" db="EMBL/GenBank/DDBJ databases">
        <authorList>
            <person name="Sung H."/>
        </authorList>
    </citation>
    <scope>NUCLEOTIDE SEQUENCE [LARGE SCALE GENOMIC DNA]</scope>
    <source>
        <strain evidence="9">AR23208</strain>
    </source>
</reference>
<keyword evidence="2" id="KW-0645">Protease</keyword>
<evidence type="ECO:0000259" key="7">
    <source>
        <dbReference type="Pfam" id="PF00082"/>
    </source>
</evidence>
<dbReference type="RefSeq" id="WP_087455418.1">
    <property type="nucleotide sequence ID" value="NZ_CP021434.1"/>
</dbReference>
<evidence type="ECO:0000256" key="3">
    <source>
        <dbReference type="ARBA" id="ARBA00022801"/>
    </source>
</evidence>
<dbReference type="Gene3D" id="3.40.50.200">
    <property type="entry name" value="Peptidase S8/S53 domain"/>
    <property type="match status" value="1"/>
</dbReference>
<sequence length="380" mass="42016">MKKTLTHTLVALALLSSVGVLTTAPVQAEEEEVVEYADDRVLVQIEAGVDPQVVAAEYGIEKVQPLGDGAENWNIFYVNPGEVDDWMDKLRDAKYIKLIERDIRIFPQLFFDPAYKDQWHQKYIGADQLWKSNRNYRTIAFIDSGVDYSHPDLSGKIVQGYDFVNYDPIANDEYGTGTHIAGIAAATHNNLTGGKGVDPTAKIMPLKVMNENGVSYTSTIADAIYWATHHGADVISITAGTTVRYTSVLQSAINYAWQRGDFIVSQAGNNSSTTPRYPASYSHVFSVNAIDPEDNLWYRSNRGPWVDISAPGTYIYSTKLGGGMYHYTGTERAVGVTAGAASLVWKSGMTNVGVENYLIDKALPIPYTGTYWYHGRLNLI</sequence>
<keyword evidence="6" id="KW-0732">Signal</keyword>
<comment type="caution">
    <text evidence="5">Lacks conserved residue(s) required for the propagation of feature annotation.</text>
</comment>
<feature type="chain" id="PRO_5012598253" description="Peptidase S8/S53 domain-containing protein" evidence="6">
    <location>
        <begin position="29"/>
        <end position="380"/>
    </location>
</feature>
<dbReference type="InterPro" id="IPR023827">
    <property type="entry name" value="Peptidase_S8_Asp-AS"/>
</dbReference>
<dbReference type="InterPro" id="IPR015500">
    <property type="entry name" value="Peptidase_S8_subtilisin-rel"/>
</dbReference>
<evidence type="ECO:0000256" key="2">
    <source>
        <dbReference type="ARBA" id="ARBA00022670"/>
    </source>
</evidence>
<dbReference type="SUPFAM" id="SSF52743">
    <property type="entry name" value="Subtilisin-like"/>
    <property type="match status" value="1"/>
</dbReference>
<feature type="domain" description="Peptidase S8/S53" evidence="7">
    <location>
        <begin position="138"/>
        <end position="362"/>
    </location>
</feature>
<evidence type="ECO:0000313" key="8">
    <source>
        <dbReference type="EMBL" id="ARU60030.1"/>
    </source>
</evidence>
<dbReference type="InterPro" id="IPR000209">
    <property type="entry name" value="Peptidase_S8/S53_dom"/>
</dbReference>
<dbReference type="Proteomes" id="UP000195437">
    <property type="component" value="Chromosome"/>
</dbReference>
<dbReference type="InterPro" id="IPR050131">
    <property type="entry name" value="Peptidase_S8_subtilisin-like"/>
</dbReference>
<accession>A0A1Y0IIA2</accession>
<dbReference type="AlphaFoldDB" id="A0A1Y0IIA2"/>
<evidence type="ECO:0000256" key="1">
    <source>
        <dbReference type="ARBA" id="ARBA00011073"/>
    </source>
</evidence>
<dbReference type="PROSITE" id="PS00136">
    <property type="entry name" value="SUBTILASE_ASP"/>
    <property type="match status" value="1"/>
</dbReference>
<dbReference type="OrthoDB" id="9798386at2"/>
<gene>
    <name evidence="8" type="ORF">CBW65_02330</name>
</gene>
<proteinExistence type="inferred from homology"/>
<protein>
    <recommendedName>
        <fullName evidence="7">Peptidase S8/S53 domain-containing protein</fullName>
    </recommendedName>
</protein>